<dbReference type="Proteomes" id="UP001186974">
    <property type="component" value="Unassembled WGS sequence"/>
</dbReference>
<accession>A0ACC3DUM7</accession>
<evidence type="ECO:0000313" key="2">
    <source>
        <dbReference type="Proteomes" id="UP001186974"/>
    </source>
</evidence>
<dbReference type="EMBL" id="JAWDJW010000598">
    <property type="protein sequence ID" value="KAK3080380.1"/>
    <property type="molecule type" value="Genomic_DNA"/>
</dbReference>
<name>A0ACC3DUM7_9PEZI</name>
<comment type="caution">
    <text evidence="1">The sequence shown here is derived from an EMBL/GenBank/DDBJ whole genome shotgun (WGS) entry which is preliminary data.</text>
</comment>
<gene>
    <name evidence="1" type="ORF">LTS18_001957</name>
</gene>
<proteinExistence type="predicted"/>
<protein>
    <submittedName>
        <fullName evidence="1">Uncharacterized protein</fullName>
    </submittedName>
</protein>
<organism evidence="1 2">
    <name type="scientific">Coniosporium uncinatum</name>
    <dbReference type="NCBI Taxonomy" id="93489"/>
    <lineage>
        <taxon>Eukaryota</taxon>
        <taxon>Fungi</taxon>
        <taxon>Dikarya</taxon>
        <taxon>Ascomycota</taxon>
        <taxon>Pezizomycotina</taxon>
        <taxon>Dothideomycetes</taxon>
        <taxon>Dothideomycetes incertae sedis</taxon>
        <taxon>Coniosporium</taxon>
    </lineage>
</organism>
<sequence>MLHVREGKKPVSKKERHKTRMERKLDVQRKLTWQVLQDKGKPKDEVTKQDVEEAHRAAKRQMRELKRDKRDKVIHRKKKEQETRISTGGRG</sequence>
<evidence type="ECO:0000313" key="1">
    <source>
        <dbReference type="EMBL" id="KAK3080380.1"/>
    </source>
</evidence>
<reference evidence="1" key="1">
    <citation type="submission" date="2024-09" db="EMBL/GenBank/DDBJ databases">
        <title>Black Yeasts Isolated from many extreme environments.</title>
        <authorList>
            <person name="Coleine C."/>
            <person name="Stajich J.E."/>
            <person name="Selbmann L."/>
        </authorList>
    </citation>
    <scope>NUCLEOTIDE SEQUENCE</scope>
    <source>
        <strain evidence="1">CCFEE 5737</strain>
    </source>
</reference>
<keyword evidence="2" id="KW-1185">Reference proteome</keyword>